<keyword evidence="1" id="KW-1133">Transmembrane helix</keyword>
<evidence type="ECO:0000256" key="1">
    <source>
        <dbReference type="SAM" id="Phobius"/>
    </source>
</evidence>
<gene>
    <name evidence="2" type="ORF">UV42_C0012G0029</name>
</gene>
<dbReference type="Proteomes" id="UP000033867">
    <property type="component" value="Unassembled WGS sequence"/>
</dbReference>
<feature type="transmembrane region" description="Helical" evidence="1">
    <location>
        <begin position="238"/>
        <end position="257"/>
    </location>
</feature>
<keyword evidence="1" id="KW-0812">Transmembrane</keyword>
<comment type="caution">
    <text evidence="2">The sequence shown here is derived from an EMBL/GenBank/DDBJ whole genome shotgun (WGS) entry which is preliminary data.</text>
</comment>
<dbReference type="AlphaFoldDB" id="A0A0G1BFZ3"/>
<evidence type="ECO:0000313" key="3">
    <source>
        <dbReference type="Proteomes" id="UP000033867"/>
    </source>
</evidence>
<reference evidence="2 3" key="1">
    <citation type="journal article" date="2015" name="Nature">
        <title>rRNA introns, odd ribosomes, and small enigmatic genomes across a large radiation of phyla.</title>
        <authorList>
            <person name="Brown C.T."/>
            <person name="Hug L.A."/>
            <person name="Thomas B.C."/>
            <person name="Sharon I."/>
            <person name="Castelle C.J."/>
            <person name="Singh A."/>
            <person name="Wilkins M.J."/>
            <person name="Williams K.H."/>
            <person name="Banfield J.F."/>
        </authorList>
    </citation>
    <scope>NUCLEOTIDE SEQUENCE [LARGE SCALE GENOMIC DNA]</scope>
</reference>
<dbReference type="EMBL" id="LCEK01000012">
    <property type="protein sequence ID" value="KKS72202.1"/>
    <property type="molecule type" value="Genomic_DNA"/>
</dbReference>
<evidence type="ECO:0000313" key="2">
    <source>
        <dbReference type="EMBL" id="KKS72202.1"/>
    </source>
</evidence>
<evidence type="ECO:0008006" key="4">
    <source>
        <dbReference type="Google" id="ProtNLM"/>
    </source>
</evidence>
<proteinExistence type="predicted"/>
<feature type="transmembrane region" description="Helical" evidence="1">
    <location>
        <begin position="208"/>
        <end position="226"/>
    </location>
</feature>
<feature type="transmembrane region" description="Helical" evidence="1">
    <location>
        <begin position="182"/>
        <end position="202"/>
    </location>
</feature>
<feature type="transmembrane region" description="Helical" evidence="1">
    <location>
        <begin position="110"/>
        <end position="130"/>
    </location>
</feature>
<accession>A0A0G1BFZ3</accession>
<organism evidence="2 3">
    <name type="scientific">Candidatus Magasanikbacteria bacterium GW2011_GWE2_42_7</name>
    <dbReference type="NCBI Taxonomy" id="1619052"/>
    <lineage>
        <taxon>Bacteria</taxon>
        <taxon>Candidatus Magasanikiibacteriota</taxon>
    </lineage>
</organism>
<feature type="transmembrane region" description="Helical" evidence="1">
    <location>
        <begin position="142"/>
        <end position="161"/>
    </location>
</feature>
<name>A0A0G1BFZ3_9BACT</name>
<feature type="transmembrane region" description="Helical" evidence="1">
    <location>
        <begin position="21"/>
        <end position="41"/>
    </location>
</feature>
<feature type="transmembrane region" description="Helical" evidence="1">
    <location>
        <begin position="47"/>
        <end position="63"/>
    </location>
</feature>
<keyword evidence="1" id="KW-0472">Membrane</keyword>
<protein>
    <recommendedName>
        <fullName evidence="4">Phosphatidate cytidylyltransferase</fullName>
    </recommendedName>
</protein>
<sequence>MPEEGTMNKKSDYLDAKKNLELSRALFHYIFHPITLIMIIFMRGSTFEMAVVLGIVNLGILGYEKFRRAGYAAYLDQGTQHPRLATCYAWFQRITHGMIRKHEITGTSAMVPYVLGLDVVFCWVLVSSLLPAPLGFSLLDALFIMTVVAWGDPFARIYALMRYNAKKKKHPLPWNTGKSWEGFGAFCLVAGLWMAITTVAALSMEMLVLTPTIIVAQVLAIFAGAVTESVSGEKDNFWISLFALLVYQTTLIVGWAFS</sequence>